<dbReference type="Gene3D" id="3.40.50.10810">
    <property type="entry name" value="Tandem AAA-ATPase domain"/>
    <property type="match status" value="1"/>
</dbReference>
<feature type="region of interest" description="Disordered" evidence="9">
    <location>
        <begin position="1045"/>
        <end position="1072"/>
    </location>
</feature>
<evidence type="ECO:0008006" key="15">
    <source>
        <dbReference type="Google" id="ProtNLM"/>
    </source>
</evidence>
<evidence type="ECO:0000256" key="5">
    <source>
        <dbReference type="ARBA" id="ARBA00022806"/>
    </source>
</evidence>
<evidence type="ECO:0000256" key="1">
    <source>
        <dbReference type="ARBA" id="ARBA00022723"/>
    </source>
</evidence>
<dbReference type="SUPFAM" id="SSF90209">
    <property type="entry name" value="Ran binding protein zinc finger-like"/>
    <property type="match status" value="1"/>
</dbReference>
<dbReference type="InterPro" id="IPR027417">
    <property type="entry name" value="P-loop_NTPase"/>
</dbReference>
<evidence type="ECO:0000259" key="10">
    <source>
        <dbReference type="PROSITE" id="PS50199"/>
    </source>
</evidence>
<dbReference type="Gene3D" id="3.40.50.300">
    <property type="entry name" value="P-loop containing nucleotide triphosphate hydrolases"/>
    <property type="match status" value="1"/>
</dbReference>
<dbReference type="InterPro" id="IPR003615">
    <property type="entry name" value="HNH_nuc"/>
</dbReference>
<dbReference type="PANTHER" id="PTHR45766:SF3">
    <property type="entry name" value="DNA ANNEALING HELICASE AND ENDONUCLEASE ZRANB3"/>
    <property type="match status" value="1"/>
</dbReference>
<feature type="region of interest" description="Disordered" evidence="9">
    <location>
        <begin position="647"/>
        <end position="694"/>
    </location>
</feature>
<keyword evidence="7" id="KW-0067">ATP-binding</keyword>
<dbReference type="InterPro" id="IPR049730">
    <property type="entry name" value="SNF2/RAD54-like_C"/>
</dbReference>
<reference evidence="13" key="3">
    <citation type="submission" date="2025-09" db="UniProtKB">
        <authorList>
            <consortium name="Ensembl"/>
        </authorList>
    </citation>
    <scope>IDENTIFICATION</scope>
    <source>
        <strain evidence="13">breed Abyssinian</strain>
    </source>
</reference>
<dbReference type="SMART" id="SM00547">
    <property type="entry name" value="ZnF_RBZ"/>
    <property type="match status" value="1"/>
</dbReference>
<dbReference type="Gene3D" id="2.30.30.380">
    <property type="entry name" value="Zn-finger domain of Sec23/24"/>
    <property type="match status" value="1"/>
</dbReference>
<gene>
    <name evidence="13" type="primary">ZRANB3</name>
</gene>
<feature type="domain" description="RanBP2-type" evidence="10">
    <location>
        <begin position="615"/>
        <end position="645"/>
    </location>
</feature>
<dbReference type="PROSITE" id="PS51192">
    <property type="entry name" value="HELICASE_ATP_BIND_1"/>
    <property type="match status" value="1"/>
</dbReference>
<keyword evidence="5" id="KW-0347">Helicase</keyword>
<dbReference type="InterPro" id="IPR038718">
    <property type="entry name" value="SNF2-like_sf"/>
</dbReference>
<feature type="region of interest" description="Disordered" evidence="9">
    <location>
        <begin position="587"/>
        <end position="616"/>
    </location>
</feature>
<dbReference type="PANTHER" id="PTHR45766">
    <property type="entry name" value="DNA ANNEALING HELICASE AND ENDONUCLEASE ZRANB3 FAMILY MEMBER"/>
    <property type="match status" value="1"/>
</dbReference>
<organism evidence="13 14">
    <name type="scientific">Felis catus</name>
    <name type="common">Cat</name>
    <name type="synonym">Felis silvestris catus</name>
    <dbReference type="NCBI Taxonomy" id="9685"/>
    <lineage>
        <taxon>Eukaryota</taxon>
        <taxon>Metazoa</taxon>
        <taxon>Chordata</taxon>
        <taxon>Craniata</taxon>
        <taxon>Vertebrata</taxon>
        <taxon>Euteleostomi</taxon>
        <taxon>Mammalia</taxon>
        <taxon>Eutheria</taxon>
        <taxon>Laurasiatheria</taxon>
        <taxon>Carnivora</taxon>
        <taxon>Feliformia</taxon>
        <taxon>Felidae</taxon>
        <taxon>Felinae</taxon>
        <taxon>Felis</taxon>
    </lineage>
</organism>
<feature type="compositionally biased region" description="Low complexity" evidence="9">
    <location>
        <begin position="603"/>
        <end position="612"/>
    </location>
</feature>
<dbReference type="InterPro" id="IPR002711">
    <property type="entry name" value="HNH"/>
</dbReference>
<dbReference type="SUPFAM" id="SSF52540">
    <property type="entry name" value="P-loop containing nucleoside triphosphate hydrolases"/>
    <property type="match status" value="2"/>
</dbReference>
<feature type="domain" description="Helicase ATP-binding" evidence="11">
    <location>
        <begin position="50"/>
        <end position="212"/>
    </location>
</feature>
<dbReference type="PROSITE" id="PS50199">
    <property type="entry name" value="ZF_RANBP2_2"/>
    <property type="match status" value="1"/>
</dbReference>
<protein>
    <recommendedName>
        <fullName evidence="15">Zinc finger RANBP2-type containing 3</fullName>
    </recommendedName>
</protein>
<dbReference type="CDD" id="cd18010">
    <property type="entry name" value="DEXHc_HARP_SMARCAL1"/>
    <property type="match status" value="1"/>
</dbReference>
<feature type="compositionally biased region" description="Basic and acidic residues" evidence="9">
    <location>
        <begin position="657"/>
        <end position="668"/>
    </location>
</feature>
<dbReference type="InterPro" id="IPR014001">
    <property type="entry name" value="Helicase_ATP-bd"/>
</dbReference>
<evidence type="ECO:0000259" key="11">
    <source>
        <dbReference type="PROSITE" id="PS51192"/>
    </source>
</evidence>
<dbReference type="CDD" id="cd18793">
    <property type="entry name" value="SF2_C_SNF"/>
    <property type="match status" value="1"/>
</dbReference>
<dbReference type="Proteomes" id="UP000823872">
    <property type="component" value="Chromosome C1"/>
</dbReference>
<keyword evidence="6" id="KW-0862">Zinc</keyword>
<dbReference type="InterPro" id="IPR001650">
    <property type="entry name" value="Helicase_C-like"/>
</dbReference>
<reference evidence="13 14" key="1">
    <citation type="submission" date="2021-02" db="EMBL/GenBank/DDBJ databases">
        <title>Safari Cat Assemblies.</title>
        <authorList>
            <person name="Bredemeyer K.R."/>
            <person name="Murphy W.J."/>
        </authorList>
    </citation>
    <scope>NUCLEOTIDE SEQUENCE [LARGE SCALE GENOMIC DNA]</scope>
</reference>
<dbReference type="GeneTree" id="ENSGT00940000158559"/>
<evidence type="ECO:0000256" key="7">
    <source>
        <dbReference type="ARBA" id="ARBA00022840"/>
    </source>
</evidence>
<dbReference type="SMART" id="SM00487">
    <property type="entry name" value="DEXDc"/>
    <property type="match status" value="1"/>
</dbReference>
<keyword evidence="2" id="KW-0547">Nucleotide-binding</keyword>
<dbReference type="Pfam" id="PF00271">
    <property type="entry name" value="Helicase_C"/>
    <property type="match status" value="1"/>
</dbReference>
<evidence type="ECO:0000313" key="14">
    <source>
        <dbReference type="Proteomes" id="UP000823872"/>
    </source>
</evidence>
<evidence type="ECO:0000259" key="12">
    <source>
        <dbReference type="PROSITE" id="PS51194"/>
    </source>
</evidence>
<dbReference type="PROSITE" id="PS51194">
    <property type="entry name" value="HELICASE_CTER"/>
    <property type="match status" value="1"/>
</dbReference>
<feature type="domain" description="Helicase C-terminal" evidence="12">
    <location>
        <begin position="329"/>
        <end position="485"/>
    </location>
</feature>
<dbReference type="Gene3D" id="1.10.30.50">
    <property type="match status" value="1"/>
</dbReference>
<dbReference type="PROSITE" id="PS01358">
    <property type="entry name" value="ZF_RANBP2_1"/>
    <property type="match status" value="1"/>
</dbReference>
<dbReference type="Ensembl" id="ENSFCTT00005047967.1">
    <property type="protein sequence ID" value="ENSFCTP00005034590.1"/>
    <property type="gene ID" value="ENSFCTG00005016671.1"/>
</dbReference>
<evidence type="ECO:0000256" key="8">
    <source>
        <dbReference type="PROSITE-ProRule" id="PRU00322"/>
    </source>
</evidence>
<evidence type="ECO:0000256" key="6">
    <source>
        <dbReference type="ARBA" id="ARBA00022833"/>
    </source>
</evidence>
<keyword evidence="4" id="KW-0378">Hydrolase</keyword>
<evidence type="ECO:0000256" key="2">
    <source>
        <dbReference type="ARBA" id="ARBA00022741"/>
    </source>
</evidence>
<feature type="compositionally biased region" description="Basic and acidic residues" evidence="9">
    <location>
        <begin position="588"/>
        <end position="599"/>
    </location>
</feature>
<accession>A0ABI7YIP0</accession>
<sequence>MKSMMPRVHKIKKSLPPQNSCLTNESYKQLDFLPDKLRAKLLPFQKDGIAFALRRDGRCMVADEMGLGKTIQAIAIAYFYKEEWPLLIVVPSSLRYPWTEEMEKWIPELSPEDINVIQNKTDIGRISTSKVTILGYGLLTTDAETLICALNNQNFKVVIVDESHYMKSRNATRSKILLPIVQTAKRAILLTGTPALGRPEELFMQIEALFPQKFGTWTEYAKRYCNAHMRFFGKRPQWDCRGASNLNELHHLLSDIMIRRLKTDVLTQLPPKVRQRIPFDLPSAAAKELNTSFEEWEKLMRAPNSGATETVMGLITRMFKQTAIAKAGAVKDYIKMMLQNDSLKFLVFAHHLSMLQACTEAVIENKTRYIRIDGSVPSSERIHLVNQFQKDPDTRVAILSIQAAGQGLTFTAATHVVFAELYWDPGHIKQAEDRAHRIGQCSSVNIHYLVANGTLDTLMWGMLNRKTQVTGSTLNGRKEQLQAEEGDKEKWDFLQFAEAWTPNESCEELRNEILFTHFEKEKQHDIRSFFSPKPKKRQLVTSCDELGIFQEKNTVVAANPGKIATRHIMDYESNFEPEGKRLKLVTANDDHSAPEEKPSWLRQTTAPAQATTPPLPGKGWPCGLCTYINNSTLPYCEMCENPRGGADSLGDTQDTDENGKGDPQKDTYNKAGTSSDCEKQGLTPSEPKPLAESKEEIAKIEREDGLTPQPGDEQLKIPDSLPVYDTLMFCASKNTDRIHLYTKDGNQMNCNFIPLDIKLDLWEDLPASFQLKHNRSLILRFVREWSSLTAMKQKIIRKSGQLFCSPILALEEITKQQTKQNSTKRYISKEDVAVASLDKVKNDGGHVRLITKESRPQDPSTKKFLDDGVSVPFLNPCIAQADLAVKPSISKGYLQAVDNAGNPLCLHCQQPTCQTKQECKVNAWESRFCSLKCQEEFWIRSNNNYLRAKVFEIEHGVCQLCNLNAQELFLHLRDAPKSQRKTLLDITWISKLPLEQLNEMIRNPGEGHFWQVDHIKPVSGGGGQCSLDNLQTLCTVCHKERTARQAKERSQGRRQSLASKHGSDITRFLVKK</sequence>
<dbReference type="InterPro" id="IPR036443">
    <property type="entry name" value="Znf_RanBP2_sf"/>
</dbReference>
<evidence type="ECO:0000256" key="9">
    <source>
        <dbReference type="SAM" id="MobiDB-lite"/>
    </source>
</evidence>
<keyword evidence="1" id="KW-0479">Metal-binding</keyword>
<evidence type="ECO:0000313" key="13">
    <source>
        <dbReference type="Ensembl" id="ENSFCTP00005034590.1"/>
    </source>
</evidence>
<dbReference type="Pfam" id="PF00176">
    <property type="entry name" value="SNF2-rel_dom"/>
    <property type="match status" value="1"/>
</dbReference>
<keyword evidence="3 8" id="KW-0863">Zinc-finger</keyword>
<name>A0ABI7YIP0_FELCA</name>
<dbReference type="InterPro" id="IPR001876">
    <property type="entry name" value="Znf_RanBP2"/>
</dbReference>
<evidence type="ECO:0000256" key="3">
    <source>
        <dbReference type="ARBA" id="ARBA00022771"/>
    </source>
</evidence>
<dbReference type="InterPro" id="IPR000330">
    <property type="entry name" value="SNF2_N"/>
</dbReference>
<dbReference type="Pfam" id="PF01844">
    <property type="entry name" value="HNH"/>
    <property type="match status" value="1"/>
</dbReference>
<dbReference type="SMART" id="SM00507">
    <property type="entry name" value="HNHc"/>
    <property type="match status" value="1"/>
</dbReference>
<proteinExistence type="predicted"/>
<dbReference type="CDD" id="cd00085">
    <property type="entry name" value="HNHc"/>
    <property type="match status" value="1"/>
</dbReference>
<evidence type="ECO:0000256" key="4">
    <source>
        <dbReference type="ARBA" id="ARBA00022801"/>
    </source>
</evidence>
<keyword evidence="14" id="KW-1185">Reference proteome</keyword>
<dbReference type="SMART" id="SM00490">
    <property type="entry name" value="HELICc"/>
    <property type="match status" value="1"/>
</dbReference>
<reference evidence="13" key="2">
    <citation type="submission" date="2025-08" db="UniProtKB">
        <authorList>
            <consortium name="Ensembl"/>
        </authorList>
    </citation>
    <scope>IDENTIFICATION</scope>
    <source>
        <strain evidence="13">breed Abyssinian</strain>
    </source>
</reference>